<feature type="region of interest" description="Disordered" evidence="1">
    <location>
        <begin position="140"/>
        <end position="163"/>
    </location>
</feature>
<gene>
    <name evidence="3" type="ORF">ACFL6M_03885</name>
</gene>
<reference evidence="3 4" key="1">
    <citation type="submission" date="2024-09" db="EMBL/GenBank/DDBJ databases">
        <authorList>
            <person name="D'Angelo T."/>
        </authorList>
    </citation>
    <scope>NUCLEOTIDE SEQUENCE [LARGE SCALE GENOMIC DNA]</scope>
    <source>
        <strain evidence="3">SAG AM-320-E07</strain>
    </source>
</reference>
<evidence type="ECO:0000256" key="1">
    <source>
        <dbReference type="SAM" id="MobiDB-lite"/>
    </source>
</evidence>
<keyword evidence="4" id="KW-1185">Reference proteome</keyword>
<dbReference type="EMBL" id="JBHPKH010000033">
    <property type="protein sequence ID" value="MFC1572720.1"/>
    <property type="molecule type" value="Genomic_DNA"/>
</dbReference>
<evidence type="ECO:0000256" key="2">
    <source>
        <dbReference type="SAM" id="Phobius"/>
    </source>
</evidence>
<keyword evidence="2" id="KW-0812">Transmembrane</keyword>
<feature type="compositionally biased region" description="Pro residues" evidence="1">
    <location>
        <begin position="147"/>
        <end position="156"/>
    </location>
</feature>
<keyword evidence="2" id="KW-0472">Membrane</keyword>
<evidence type="ECO:0000313" key="3">
    <source>
        <dbReference type="EMBL" id="MFC1572720.1"/>
    </source>
</evidence>
<evidence type="ECO:0000313" key="4">
    <source>
        <dbReference type="Proteomes" id="UP001593833"/>
    </source>
</evidence>
<name>A0ABV6YK62_UNCEI</name>
<organism evidence="3 4">
    <name type="scientific">Eiseniibacteriota bacterium</name>
    <dbReference type="NCBI Taxonomy" id="2212470"/>
    <lineage>
        <taxon>Bacteria</taxon>
        <taxon>Candidatus Eiseniibacteriota</taxon>
    </lineage>
</organism>
<comment type="caution">
    <text evidence="3">The sequence shown here is derived from an EMBL/GenBank/DDBJ whole genome shotgun (WGS) entry which is preliminary data.</text>
</comment>
<feature type="transmembrane region" description="Helical" evidence="2">
    <location>
        <begin position="23"/>
        <end position="46"/>
    </location>
</feature>
<protein>
    <submittedName>
        <fullName evidence="3">Spy/CpxP family protein refolding chaperone</fullName>
    </submittedName>
</protein>
<accession>A0ABV6YK62</accession>
<dbReference type="Proteomes" id="UP001593833">
    <property type="component" value="Unassembled WGS sequence"/>
</dbReference>
<sequence length="163" mass="18647">MSQQDLSSQTGLARPRHGWTRGLLLGGLILICGAVIGAAVTSHLLWNRFVRSAWSPDRLPMRMTEHLVEDLDLTDEQAEQVKEIVEGRRKAMRALRDEIHPRFEAELEQMRQEIEAVLTPEQAERWNERIERFGRRWLKHEHGPMFPHGPPGPPGGPGRGRGR</sequence>
<keyword evidence="2" id="KW-1133">Transmembrane helix</keyword>
<dbReference type="Gene3D" id="1.20.120.1490">
    <property type="match status" value="1"/>
</dbReference>
<proteinExistence type="predicted"/>